<name>A0AAF0DN03_9EURO</name>
<dbReference type="GO" id="GO:0006351">
    <property type="term" value="P:DNA-templated transcription"/>
    <property type="evidence" value="ECO:0007669"/>
    <property type="project" value="InterPro"/>
</dbReference>
<dbReference type="EMBL" id="CP120631">
    <property type="protein sequence ID" value="WEW61368.1"/>
    <property type="molecule type" value="Genomic_DNA"/>
</dbReference>
<evidence type="ECO:0000313" key="13">
    <source>
        <dbReference type="Proteomes" id="UP001219355"/>
    </source>
</evidence>
<feature type="domain" description="C2H2-type" evidence="11">
    <location>
        <begin position="8"/>
        <end position="32"/>
    </location>
</feature>
<dbReference type="GO" id="GO:0000981">
    <property type="term" value="F:DNA-binding transcription factor activity, RNA polymerase II-specific"/>
    <property type="evidence" value="ECO:0007669"/>
    <property type="project" value="InterPro"/>
</dbReference>
<dbReference type="InterPro" id="IPR051059">
    <property type="entry name" value="VerF-like"/>
</dbReference>
<keyword evidence="4 7" id="KW-0863">Zinc-finger</keyword>
<evidence type="ECO:0000256" key="10">
    <source>
        <dbReference type="SAM" id="Phobius"/>
    </source>
</evidence>
<protein>
    <recommendedName>
        <fullName evidence="11">C2H2-type domain-containing protein</fullName>
    </recommendedName>
</protein>
<keyword evidence="3" id="KW-0677">Repeat</keyword>
<evidence type="ECO:0000256" key="8">
    <source>
        <dbReference type="SAM" id="Coils"/>
    </source>
</evidence>
<evidence type="ECO:0000256" key="4">
    <source>
        <dbReference type="ARBA" id="ARBA00022771"/>
    </source>
</evidence>
<sequence length="770" mass="86726">MEPSRPKYQCKHEGCNKSYLRSEHLNRHTLIHKKAAFLCYLCHKRFTRNDLLNAHLRRHEKRGQVAELATKSQSNPTPSPPPILSPGPQSSGQEQSPGELKSPSSSRDWQFAQTQLNDTQSPTAAIPGPTPVSMNHFSNPITLPPPPPHDPDSSLLYQPTQPNEVLPQLPTSSASILPHHLPQQPFPTAQGLDDDYTWLFHGASLFDLPPDDYLNLHFGGGLGPGSPTRFYSQPLEPQSTHCGIPQSTNRDYERLINDCPNLLTSPLKYPAQVNQILRQALDYCDIYLPLFHRPTFEVASCPSVLLLALCCLGSFLNGAPEMYETGKMLHKHIWSSTVELARRNNLLTDSCRAESGSRQSLEMKWKDWAQRESVIRIAYTIFANDAQYSVFFSHHALLSVGMMKLPLPSPSAVWEAPTVTEWETQLRQLKKSTRSRYYSLDSAVESILSMKDPDHKREFMQCFNGSNPLSIYLLIHGIAAAISDVKYRSVASSTTYATQSLQIADFDEALRHWRSCFDKLPETDRNSRLAWCAQVMYHFSAVLLRNNLSDIQMAAGSAYSSGRAVTPQCAQTAYSRLISTDPVSHDSYLHGLEVVRLCLQDPDSQRSRNASTMGLPPSKPRPLWQTYGAFLGLLVIWAHALGLEQTDSAEKRSVDALASLSVNPIPNVLATTFNNMYQRELARAESSREDIQTLKNELHQLIDVVCERLTTRPWEICKFILFLLFNCIIASGCNLVTMFSLTWALLFNSSRSSSNFNSRWENRQHWEVIS</sequence>
<keyword evidence="10" id="KW-0472">Membrane</keyword>
<reference evidence="12" key="1">
    <citation type="submission" date="2023-03" db="EMBL/GenBank/DDBJ databases">
        <title>Emydomyces testavorans Genome Sequence.</title>
        <authorList>
            <person name="Hoyer L."/>
        </authorList>
    </citation>
    <scope>NUCLEOTIDE SEQUENCE</scope>
    <source>
        <strain evidence="12">16-2883</strain>
    </source>
</reference>
<keyword evidence="5" id="KW-0862">Zinc</keyword>
<dbReference type="PROSITE" id="PS50157">
    <property type="entry name" value="ZINC_FINGER_C2H2_2"/>
    <property type="match status" value="2"/>
</dbReference>
<dbReference type="GO" id="GO:0000978">
    <property type="term" value="F:RNA polymerase II cis-regulatory region sequence-specific DNA binding"/>
    <property type="evidence" value="ECO:0007669"/>
    <property type="project" value="InterPro"/>
</dbReference>
<keyword evidence="6" id="KW-0539">Nucleus</keyword>
<dbReference type="PROSITE" id="PS00028">
    <property type="entry name" value="ZINC_FINGER_C2H2_1"/>
    <property type="match status" value="2"/>
</dbReference>
<dbReference type="InterPro" id="IPR007219">
    <property type="entry name" value="XnlR_reg_dom"/>
</dbReference>
<evidence type="ECO:0000256" key="2">
    <source>
        <dbReference type="ARBA" id="ARBA00022723"/>
    </source>
</evidence>
<feature type="compositionally biased region" description="Polar residues" evidence="9">
    <location>
        <begin position="102"/>
        <end position="123"/>
    </location>
</feature>
<feature type="transmembrane region" description="Helical" evidence="10">
    <location>
        <begin position="624"/>
        <end position="643"/>
    </location>
</feature>
<evidence type="ECO:0000256" key="3">
    <source>
        <dbReference type="ARBA" id="ARBA00022737"/>
    </source>
</evidence>
<keyword evidence="10" id="KW-1133">Transmembrane helix</keyword>
<dbReference type="Proteomes" id="UP001219355">
    <property type="component" value="Chromosome 5"/>
</dbReference>
<dbReference type="GO" id="GO:0008270">
    <property type="term" value="F:zinc ion binding"/>
    <property type="evidence" value="ECO:0007669"/>
    <property type="project" value="UniProtKB-KW"/>
</dbReference>
<keyword evidence="13" id="KW-1185">Reference proteome</keyword>
<evidence type="ECO:0000313" key="12">
    <source>
        <dbReference type="EMBL" id="WEW61368.1"/>
    </source>
</evidence>
<dbReference type="GO" id="GO:0005634">
    <property type="term" value="C:nucleus"/>
    <property type="evidence" value="ECO:0007669"/>
    <property type="project" value="UniProtKB-SubCell"/>
</dbReference>
<evidence type="ECO:0000256" key="9">
    <source>
        <dbReference type="SAM" id="MobiDB-lite"/>
    </source>
</evidence>
<gene>
    <name evidence="12" type="ORF">PRK78_006858</name>
</gene>
<dbReference type="SMART" id="SM00355">
    <property type="entry name" value="ZnF_C2H2"/>
    <property type="match status" value="2"/>
</dbReference>
<dbReference type="Pfam" id="PF04082">
    <property type="entry name" value="Fungal_trans"/>
    <property type="match status" value="1"/>
</dbReference>
<comment type="subcellular location">
    <subcellularLocation>
        <location evidence="1">Nucleus</location>
    </subcellularLocation>
</comment>
<feature type="domain" description="C2H2-type" evidence="11">
    <location>
        <begin position="37"/>
        <end position="64"/>
    </location>
</feature>
<dbReference type="GO" id="GO:0000785">
    <property type="term" value="C:chromatin"/>
    <property type="evidence" value="ECO:0007669"/>
    <property type="project" value="TreeGrafter"/>
</dbReference>
<feature type="compositionally biased region" description="Polar residues" evidence="9">
    <location>
        <begin position="132"/>
        <end position="141"/>
    </location>
</feature>
<evidence type="ECO:0000256" key="7">
    <source>
        <dbReference type="PROSITE-ProRule" id="PRU00042"/>
    </source>
</evidence>
<feature type="compositionally biased region" description="Low complexity" evidence="9">
    <location>
        <begin position="86"/>
        <end position="99"/>
    </location>
</feature>
<accession>A0AAF0DN03</accession>
<dbReference type="SUPFAM" id="SSF57667">
    <property type="entry name" value="beta-beta-alpha zinc fingers"/>
    <property type="match status" value="1"/>
</dbReference>
<feature type="coiled-coil region" evidence="8">
    <location>
        <begin position="674"/>
        <end position="704"/>
    </location>
</feature>
<dbReference type="PANTHER" id="PTHR40626">
    <property type="entry name" value="MIP31509P"/>
    <property type="match status" value="1"/>
</dbReference>
<dbReference type="PANTHER" id="PTHR40626:SF1">
    <property type="entry name" value="TRANSCRIPTION FACTOR WITH C2H2 AND ZN(2)-CYS(6) DNA BINDING DOMAIN (EUROFUNG)"/>
    <property type="match status" value="1"/>
</dbReference>
<dbReference type="Gene3D" id="3.30.160.60">
    <property type="entry name" value="Classic Zinc Finger"/>
    <property type="match status" value="1"/>
</dbReference>
<feature type="transmembrane region" description="Helical" evidence="10">
    <location>
        <begin position="719"/>
        <end position="746"/>
    </location>
</feature>
<evidence type="ECO:0000256" key="5">
    <source>
        <dbReference type="ARBA" id="ARBA00022833"/>
    </source>
</evidence>
<evidence type="ECO:0000256" key="6">
    <source>
        <dbReference type="ARBA" id="ARBA00023242"/>
    </source>
</evidence>
<feature type="region of interest" description="Disordered" evidence="9">
    <location>
        <begin position="62"/>
        <end position="153"/>
    </location>
</feature>
<evidence type="ECO:0000256" key="1">
    <source>
        <dbReference type="ARBA" id="ARBA00004123"/>
    </source>
</evidence>
<keyword evidence="8" id="KW-0175">Coiled coil</keyword>
<keyword evidence="10" id="KW-0812">Transmembrane</keyword>
<keyword evidence="2" id="KW-0479">Metal-binding</keyword>
<proteinExistence type="predicted"/>
<dbReference type="AlphaFoldDB" id="A0AAF0DN03"/>
<organism evidence="12 13">
    <name type="scientific">Emydomyces testavorans</name>
    <dbReference type="NCBI Taxonomy" id="2070801"/>
    <lineage>
        <taxon>Eukaryota</taxon>
        <taxon>Fungi</taxon>
        <taxon>Dikarya</taxon>
        <taxon>Ascomycota</taxon>
        <taxon>Pezizomycotina</taxon>
        <taxon>Eurotiomycetes</taxon>
        <taxon>Eurotiomycetidae</taxon>
        <taxon>Onygenales</taxon>
        <taxon>Nannizziopsiaceae</taxon>
        <taxon>Emydomyces</taxon>
    </lineage>
</organism>
<dbReference type="InterPro" id="IPR036236">
    <property type="entry name" value="Znf_C2H2_sf"/>
</dbReference>
<dbReference type="InterPro" id="IPR013087">
    <property type="entry name" value="Znf_C2H2_type"/>
</dbReference>
<evidence type="ECO:0000259" key="11">
    <source>
        <dbReference type="PROSITE" id="PS50157"/>
    </source>
</evidence>
<dbReference type="Pfam" id="PF00096">
    <property type="entry name" value="zf-C2H2"/>
    <property type="match status" value="1"/>
</dbReference>